<dbReference type="NCBIfam" id="NF001095">
    <property type="entry name" value="PRK00124.1"/>
    <property type="match status" value="1"/>
</dbReference>
<dbReference type="InterPro" id="IPR003791">
    <property type="entry name" value="UPF0178"/>
</dbReference>
<keyword evidence="4" id="KW-1185">Reference proteome</keyword>
<gene>
    <name evidence="3" type="ORF">H9X83_02265</name>
</gene>
<evidence type="ECO:0000313" key="3">
    <source>
        <dbReference type="EMBL" id="MBM6876984.1"/>
    </source>
</evidence>
<proteinExistence type="inferred from homology"/>
<comment type="caution">
    <text evidence="3">The sequence shown here is derived from an EMBL/GenBank/DDBJ whole genome shotgun (WGS) entry which is preliminary data.</text>
</comment>
<evidence type="ECO:0000313" key="4">
    <source>
        <dbReference type="Proteomes" id="UP000729290"/>
    </source>
</evidence>
<protein>
    <recommendedName>
        <fullName evidence="2">UPF0178 protein H9X83_02265</fullName>
    </recommendedName>
</protein>
<dbReference type="RefSeq" id="WP_205133176.1">
    <property type="nucleotide sequence ID" value="NZ_JACSNT010000004.1"/>
</dbReference>
<sequence length="153" mass="17035">MKILVDADACPVKEIILQKANTHHTEVTMVCDVSHILSYDLPFVTVKTVDKGADSADLVLANLAQKEDICVTADYGLAALLLGKGAVVLHPNGFAYTQETIDRMLFERHLSKEMRRQKKRFSGHIKKRTAQQDEAFAALLENVLCQKKREAGL</sequence>
<evidence type="ECO:0000256" key="1">
    <source>
        <dbReference type="ARBA" id="ARBA00008522"/>
    </source>
</evidence>
<reference evidence="3 4" key="1">
    <citation type="journal article" date="2021" name="Sci. Rep.">
        <title>The distribution of antibiotic resistance genes in chicken gut microbiota commensals.</title>
        <authorList>
            <person name="Juricova H."/>
            <person name="Matiasovicova J."/>
            <person name="Kubasova T."/>
            <person name="Cejkova D."/>
            <person name="Rychlik I."/>
        </authorList>
    </citation>
    <scope>NUCLEOTIDE SEQUENCE [LARGE SCALE GENOMIC DNA]</scope>
    <source>
        <strain evidence="3 4">An431b</strain>
    </source>
</reference>
<name>A0ABS2G6C5_9FIRM</name>
<dbReference type="EMBL" id="JACSNV010000002">
    <property type="protein sequence ID" value="MBM6876984.1"/>
    <property type="molecule type" value="Genomic_DNA"/>
</dbReference>
<dbReference type="PANTHER" id="PTHR35146:SF1">
    <property type="entry name" value="UPF0178 PROTEIN YAII"/>
    <property type="match status" value="1"/>
</dbReference>
<evidence type="ECO:0000256" key="2">
    <source>
        <dbReference type="HAMAP-Rule" id="MF_00489"/>
    </source>
</evidence>
<dbReference type="PANTHER" id="PTHR35146">
    <property type="entry name" value="UPF0178 PROTEIN YAII"/>
    <property type="match status" value="1"/>
</dbReference>
<dbReference type="Pfam" id="PF02639">
    <property type="entry name" value="DUF188"/>
    <property type="match status" value="1"/>
</dbReference>
<dbReference type="Proteomes" id="UP000729290">
    <property type="component" value="Unassembled WGS sequence"/>
</dbReference>
<accession>A0ABS2G6C5</accession>
<organism evidence="3 4">
    <name type="scientific">Anaerotignum lactatifermentans</name>
    <dbReference type="NCBI Taxonomy" id="160404"/>
    <lineage>
        <taxon>Bacteria</taxon>
        <taxon>Bacillati</taxon>
        <taxon>Bacillota</taxon>
        <taxon>Clostridia</taxon>
        <taxon>Lachnospirales</taxon>
        <taxon>Anaerotignaceae</taxon>
        <taxon>Anaerotignum</taxon>
    </lineage>
</organism>
<comment type="similarity">
    <text evidence="1 2">Belongs to the UPF0178 family.</text>
</comment>
<dbReference type="HAMAP" id="MF_00489">
    <property type="entry name" value="UPF0178"/>
    <property type="match status" value="1"/>
</dbReference>